<dbReference type="SUPFAM" id="SSF46689">
    <property type="entry name" value="Homeodomain-like"/>
    <property type="match status" value="1"/>
</dbReference>
<accession>A0A927HZC7</accession>
<dbReference type="InterPro" id="IPR009057">
    <property type="entry name" value="Homeodomain-like_sf"/>
</dbReference>
<organism evidence="2 3">
    <name type="scientific">Bosea spartocytisi</name>
    <dbReference type="NCBI Taxonomy" id="2773451"/>
    <lineage>
        <taxon>Bacteria</taxon>
        <taxon>Pseudomonadati</taxon>
        <taxon>Pseudomonadota</taxon>
        <taxon>Alphaproteobacteria</taxon>
        <taxon>Hyphomicrobiales</taxon>
        <taxon>Boseaceae</taxon>
        <taxon>Bosea</taxon>
    </lineage>
</organism>
<dbReference type="PRINTS" id="PR01590">
    <property type="entry name" value="HTHFIS"/>
</dbReference>
<dbReference type="EMBL" id="JACXWY010000003">
    <property type="protein sequence ID" value="MBD3845336.1"/>
    <property type="molecule type" value="Genomic_DNA"/>
</dbReference>
<sequence length="75" mass="8203">MHDLEHEQAVMDQLVGLPVAEVERDLILATLRETDGNRTHAANLLGIAIRTLRNKINLYAAEGYDVPEPPQGAAS</sequence>
<dbReference type="GO" id="GO:0043565">
    <property type="term" value="F:sequence-specific DNA binding"/>
    <property type="evidence" value="ECO:0007669"/>
    <property type="project" value="InterPro"/>
</dbReference>
<dbReference type="Pfam" id="PF02954">
    <property type="entry name" value="HTH_8"/>
    <property type="match status" value="1"/>
</dbReference>
<comment type="caution">
    <text evidence="2">The sequence shown here is derived from an EMBL/GenBank/DDBJ whole genome shotgun (WGS) entry which is preliminary data.</text>
</comment>
<dbReference type="AlphaFoldDB" id="A0A927HZC7"/>
<name>A0A927HZC7_9HYPH</name>
<protein>
    <submittedName>
        <fullName evidence="2">Helix-turn-helix domain-containing protein</fullName>
    </submittedName>
</protein>
<proteinExistence type="predicted"/>
<evidence type="ECO:0000313" key="3">
    <source>
        <dbReference type="Proteomes" id="UP000619295"/>
    </source>
</evidence>
<dbReference type="RefSeq" id="WP_038364826.1">
    <property type="nucleotide sequence ID" value="NZ_JACXWY010000003.1"/>
</dbReference>
<keyword evidence="3" id="KW-1185">Reference proteome</keyword>
<reference evidence="2" key="1">
    <citation type="submission" date="2020-09" db="EMBL/GenBank/DDBJ databases">
        <title>Bosea spartocytisi sp. nov. a root nodule endophyte of Spartocytisus supranubius in the high mountain ecosystem fo the Teide National Park (Canary Islands, Spain).</title>
        <authorList>
            <person name="Pulido-Suarez L."/>
            <person name="Peix A."/>
            <person name="Igual J.M."/>
            <person name="Socas-Perez N."/>
            <person name="Velazquez E."/>
            <person name="Flores-Felix J.D."/>
            <person name="Leon-Barrios M."/>
        </authorList>
    </citation>
    <scope>NUCLEOTIDE SEQUENCE</scope>
    <source>
        <strain evidence="2">SSUT16</strain>
    </source>
</reference>
<evidence type="ECO:0000313" key="2">
    <source>
        <dbReference type="EMBL" id="MBD3845336.1"/>
    </source>
</evidence>
<evidence type="ECO:0000259" key="1">
    <source>
        <dbReference type="Pfam" id="PF02954"/>
    </source>
</evidence>
<gene>
    <name evidence="2" type="ORF">IED13_06485</name>
</gene>
<dbReference type="Gene3D" id="1.10.10.60">
    <property type="entry name" value="Homeodomain-like"/>
    <property type="match status" value="1"/>
</dbReference>
<dbReference type="Proteomes" id="UP000619295">
    <property type="component" value="Unassembled WGS sequence"/>
</dbReference>
<feature type="domain" description="DNA binding HTH" evidence="1">
    <location>
        <begin position="19"/>
        <end position="57"/>
    </location>
</feature>
<dbReference type="InterPro" id="IPR002197">
    <property type="entry name" value="HTH_Fis"/>
</dbReference>